<reference evidence="1" key="1">
    <citation type="submission" date="2021-06" db="EMBL/GenBank/DDBJ databases">
        <authorList>
            <person name="Kallberg Y."/>
            <person name="Tangrot J."/>
            <person name="Rosling A."/>
        </authorList>
    </citation>
    <scope>NUCLEOTIDE SEQUENCE</scope>
    <source>
        <strain evidence="1">AU212A</strain>
    </source>
</reference>
<evidence type="ECO:0000313" key="2">
    <source>
        <dbReference type="Proteomes" id="UP000789860"/>
    </source>
</evidence>
<sequence length="85" mass="9748">MSTNELLENLSTKLGQMLINTDDFNTIIRIGQNPNVQTFYAHSNILRALSPYFHKALSKDWVKKEGEIFVFEKPNVSPSCFETII</sequence>
<gene>
    <name evidence="1" type="ORF">SCALOS_LOCUS9503</name>
</gene>
<dbReference type="Proteomes" id="UP000789860">
    <property type="component" value="Unassembled WGS sequence"/>
</dbReference>
<protein>
    <submittedName>
        <fullName evidence="1">2751_t:CDS:1</fullName>
    </submittedName>
</protein>
<dbReference type="EMBL" id="CAJVPM010029814">
    <property type="protein sequence ID" value="CAG8674647.1"/>
    <property type="molecule type" value="Genomic_DNA"/>
</dbReference>
<comment type="caution">
    <text evidence="1">The sequence shown here is derived from an EMBL/GenBank/DDBJ whole genome shotgun (WGS) entry which is preliminary data.</text>
</comment>
<accession>A0ACA9NV58</accession>
<keyword evidence="2" id="KW-1185">Reference proteome</keyword>
<evidence type="ECO:0000313" key="1">
    <source>
        <dbReference type="EMBL" id="CAG8674647.1"/>
    </source>
</evidence>
<proteinExistence type="predicted"/>
<name>A0ACA9NV58_9GLOM</name>
<feature type="non-terminal residue" evidence="1">
    <location>
        <position position="1"/>
    </location>
</feature>
<organism evidence="1 2">
    <name type="scientific">Scutellospora calospora</name>
    <dbReference type="NCBI Taxonomy" id="85575"/>
    <lineage>
        <taxon>Eukaryota</taxon>
        <taxon>Fungi</taxon>
        <taxon>Fungi incertae sedis</taxon>
        <taxon>Mucoromycota</taxon>
        <taxon>Glomeromycotina</taxon>
        <taxon>Glomeromycetes</taxon>
        <taxon>Diversisporales</taxon>
        <taxon>Gigasporaceae</taxon>
        <taxon>Scutellospora</taxon>
    </lineage>
</organism>
<feature type="non-terminal residue" evidence="1">
    <location>
        <position position="85"/>
    </location>
</feature>